<feature type="domain" description="Condensin-2 complex subunit H2 C-terminal" evidence="9">
    <location>
        <begin position="463"/>
        <end position="596"/>
    </location>
</feature>
<feature type="region of interest" description="Disordered" evidence="7">
    <location>
        <begin position="279"/>
        <end position="301"/>
    </location>
</feature>
<name>A0A803LS76_CHEQI</name>
<dbReference type="PANTHER" id="PTHR14324:SF3">
    <property type="entry name" value="CONDENSIN-2 COMPLEX SUBUNIT H2"/>
    <property type="match status" value="1"/>
</dbReference>
<comment type="similarity">
    <text evidence="2">Belongs to the CND2 H2 (condensin-2 subunit 2) family.</text>
</comment>
<reference evidence="11" key="1">
    <citation type="journal article" date="2017" name="Nature">
        <title>The genome of Chenopodium quinoa.</title>
        <authorList>
            <person name="Jarvis D.E."/>
            <person name="Ho Y.S."/>
            <person name="Lightfoot D.J."/>
            <person name="Schmoeckel S.M."/>
            <person name="Li B."/>
            <person name="Borm T.J.A."/>
            <person name="Ohyanagi H."/>
            <person name="Mineta K."/>
            <person name="Michell C.T."/>
            <person name="Saber N."/>
            <person name="Kharbatia N.M."/>
            <person name="Rupper R.R."/>
            <person name="Sharp A.R."/>
            <person name="Dally N."/>
            <person name="Boughton B.A."/>
            <person name="Woo Y.H."/>
            <person name="Gao G."/>
            <person name="Schijlen E.G.W.M."/>
            <person name="Guo X."/>
            <person name="Momin A.A."/>
            <person name="Negrao S."/>
            <person name="Al-Babili S."/>
            <person name="Gehring C."/>
            <person name="Roessner U."/>
            <person name="Jung C."/>
            <person name="Murphy K."/>
            <person name="Arold S.T."/>
            <person name="Gojobori T."/>
            <person name="van der Linden C.G."/>
            <person name="van Loo E.N."/>
            <person name="Jellen E.N."/>
            <person name="Maughan P.J."/>
            <person name="Tester M."/>
        </authorList>
    </citation>
    <scope>NUCLEOTIDE SEQUENCE [LARGE SCALE GENOMIC DNA]</scope>
    <source>
        <strain evidence="11">cv. PI 614886</strain>
    </source>
</reference>
<reference evidence="11" key="2">
    <citation type="submission" date="2021-03" db="UniProtKB">
        <authorList>
            <consortium name="EnsemblPlants"/>
        </authorList>
    </citation>
    <scope>IDENTIFICATION</scope>
</reference>
<feature type="compositionally biased region" description="Basic and acidic residues" evidence="7">
    <location>
        <begin position="615"/>
        <end position="624"/>
    </location>
</feature>
<evidence type="ECO:0000313" key="12">
    <source>
        <dbReference type="Proteomes" id="UP000596660"/>
    </source>
</evidence>
<proteinExistence type="inferred from homology"/>
<evidence type="ECO:0000259" key="10">
    <source>
        <dbReference type="Pfam" id="PF16869"/>
    </source>
</evidence>
<dbReference type="GO" id="GO:0000796">
    <property type="term" value="C:condensin complex"/>
    <property type="evidence" value="ECO:0007669"/>
    <property type="project" value="TreeGrafter"/>
</dbReference>
<dbReference type="InterPro" id="IPR031719">
    <property type="entry name" value="H2_M"/>
</dbReference>
<dbReference type="GO" id="GO:0005634">
    <property type="term" value="C:nucleus"/>
    <property type="evidence" value="ECO:0007669"/>
    <property type="project" value="UniProtKB-SubCell"/>
</dbReference>
<keyword evidence="4" id="KW-0226">DNA condensation</keyword>
<dbReference type="GO" id="GO:0051306">
    <property type="term" value="P:mitotic sister chromatid separation"/>
    <property type="evidence" value="ECO:0007669"/>
    <property type="project" value="TreeGrafter"/>
</dbReference>
<feature type="compositionally biased region" description="Low complexity" evidence="7">
    <location>
        <begin position="626"/>
        <end position="642"/>
    </location>
</feature>
<evidence type="ECO:0000256" key="1">
    <source>
        <dbReference type="ARBA" id="ARBA00004123"/>
    </source>
</evidence>
<evidence type="ECO:0000256" key="5">
    <source>
        <dbReference type="ARBA" id="ARBA00023242"/>
    </source>
</evidence>
<evidence type="ECO:0000256" key="4">
    <source>
        <dbReference type="ARBA" id="ARBA00023067"/>
    </source>
</evidence>
<comment type="subcellular location">
    <subcellularLocation>
        <location evidence="1">Nucleus</location>
    </subcellularLocation>
</comment>
<sequence length="683" mass="75914">MESESQDPNSGSAGNFNVIHTVQAHRDLESNWAVDLAKNLEDYLLKICSGEISGGDDAHFSVNFAEAALLLQGSIQVYSRKVEYLYNLVLHALEFVSQTSVIGMMVGVAAACGLMGEHGMMAPCDIDVAAICWCVGGWVLRSQENVGSTSDQPEASSSHAVHDEEDQFWVSDDIPVDAKNCLDNVTSKNTSLDHFVKPPANLVVLEGDCLDSTDDGELESYLLATNNLYCDFILLDPCDAVAVDKFLKDDKTGERQHSSHRESSLISKAHKSFLSPARYTGGTARKSSSKKGLDNFGQALPLGETSRNLNEDFEHGPSNNGISDHVKTLKKTRMRKNVSVAYQFPLAKLHGTVSPELTEIWELHFRTCKNQEESQPVPLFEKLRQTLVGGHLNPDTFYTPENGEAEDISDDGIPDFDQNDFDMPDVNYMDEGVDFNTDKHDDFADHYDAANADVNEDPTSQPSLEDLCRAHLDSLLASIAENETQTELAARVSSWKQRTEHDLEEEDSRQPFDIHEYGEAVLDRISQSEDESVVSFTDVVKGQKKHDIARTFSALLQLVNDRKVDLDRSTSTNDSFCYTAVNPFHVRLLSHAKGPKKMQFQMSKKRQKSPIKRGCNKDKIDRLSRHPSTISSPSSRSKSRSILAQPNCKYSLKLEKGGLGCTPDGKRRRRSRVTESVDLNSAR</sequence>
<dbReference type="Pfam" id="PF16858">
    <property type="entry name" value="CNDH2_C"/>
    <property type="match status" value="1"/>
</dbReference>
<dbReference type="InterPro" id="IPR009378">
    <property type="entry name" value="H2_N"/>
</dbReference>
<evidence type="ECO:0000259" key="9">
    <source>
        <dbReference type="Pfam" id="PF16858"/>
    </source>
</evidence>
<evidence type="ECO:0000256" key="2">
    <source>
        <dbReference type="ARBA" id="ARBA00007844"/>
    </source>
</evidence>
<feature type="domain" description="Condensin II complex subunit H2 N-terminal" evidence="8">
    <location>
        <begin position="19"/>
        <end position="99"/>
    </location>
</feature>
<dbReference type="Pfam" id="PF16869">
    <property type="entry name" value="CNDH2_M"/>
    <property type="match status" value="1"/>
</dbReference>
<dbReference type="Gramene" id="AUR62018070-RA">
    <property type="protein sequence ID" value="AUR62018070-RA:cds"/>
    <property type="gene ID" value="AUR62018070"/>
</dbReference>
<keyword evidence="5" id="KW-0539">Nucleus</keyword>
<dbReference type="InterPro" id="IPR031737">
    <property type="entry name" value="CNDH2_C"/>
</dbReference>
<dbReference type="InterPro" id="IPR031739">
    <property type="entry name" value="Ncaph2"/>
</dbReference>
<organism evidence="11 12">
    <name type="scientific">Chenopodium quinoa</name>
    <name type="common">Quinoa</name>
    <dbReference type="NCBI Taxonomy" id="63459"/>
    <lineage>
        <taxon>Eukaryota</taxon>
        <taxon>Viridiplantae</taxon>
        <taxon>Streptophyta</taxon>
        <taxon>Embryophyta</taxon>
        <taxon>Tracheophyta</taxon>
        <taxon>Spermatophyta</taxon>
        <taxon>Magnoliopsida</taxon>
        <taxon>eudicotyledons</taxon>
        <taxon>Gunneridae</taxon>
        <taxon>Pentapetalae</taxon>
        <taxon>Caryophyllales</taxon>
        <taxon>Chenopodiaceae</taxon>
        <taxon>Chenopodioideae</taxon>
        <taxon>Atripliceae</taxon>
        <taxon>Chenopodium</taxon>
    </lineage>
</organism>
<dbReference type="GO" id="GO:0010032">
    <property type="term" value="P:meiotic chromosome condensation"/>
    <property type="evidence" value="ECO:0007669"/>
    <property type="project" value="TreeGrafter"/>
</dbReference>
<dbReference type="Proteomes" id="UP000596660">
    <property type="component" value="Unplaced"/>
</dbReference>
<dbReference type="Gene3D" id="1.10.10.580">
    <property type="entry name" value="Structural maintenance of chromosome 1. Chain E"/>
    <property type="match status" value="1"/>
</dbReference>
<evidence type="ECO:0000313" key="11">
    <source>
        <dbReference type="EnsemblPlants" id="AUR62018070-RA:cds"/>
    </source>
</evidence>
<dbReference type="PANTHER" id="PTHR14324">
    <property type="entry name" value="CONDENSIN-2 COMPLEX SUBUNIT H2"/>
    <property type="match status" value="1"/>
</dbReference>
<dbReference type="EnsemblPlants" id="AUR62018070-RA">
    <property type="protein sequence ID" value="AUR62018070-RA:cds"/>
    <property type="gene ID" value="AUR62018070"/>
</dbReference>
<evidence type="ECO:0000256" key="6">
    <source>
        <dbReference type="ARBA" id="ARBA00030479"/>
    </source>
</evidence>
<dbReference type="OMA" id="FDPPEHK"/>
<dbReference type="GO" id="GO:0003682">
    <property type="term" value="F:chromatin binding"/>
    <property type="evidence" value="ECO:0007669"/>
    <property type="project" value="TreeGrafter"/>
</dbReference>
<feature type="region of interest" description="Disordered" evidence="7">
    <location>
        <begin position="600"/>
        <end position="683"/>
    </location>
</feature>
<accession>A0A803LS76</accession>
<feature type="domain" description="Condensin II complex subunit H2 middle" evidence="10">
    <location>
        <begin position="197"/>
        <end position="323"/>
    </location>
</feature>
<evidence type="ECO:0000256" key="3">
    <source>
        <dbReference type="ARBA" id="ARBA00016903"/>
    </source>
</evidence>
<dbReference type="InterPro" id="IPR023093">
    <property type="entry name" value="ScpA-like_C"/>
</dbReference>
<evidence type="ECO:0000256" key="7">
    <source>
        <dbReference type="SAM" id="MobiDB-lite"/>
    </source>
</evidence>
<protein>
    <recommendedName>
        <fullName evidence="3">Condensin-2 complex subunit H2</fullName>
    </recommendedName>
    <alternativeName>
        <fullName evidence="6">Non-SMC condensin II complex subunit H2</fullName>
    </alternativeName>
</protein>
<dbReference type="Pfam" id="PF06278">
    <property type="entry name" value="CNDH2_N"/>
    <property type="match status" value="1"/>
</dbReference>
<evidence type="ECO:0000259" key="8">
    <source>
        <dbReference type="Pfam" id="PF06278"/>
    </source>
</evidence>
<keyword evidence="12" id="KW-1185">Reference proteome</keyword>
<dbReference type="AlphaFoldDB" id="A0A803LS76"/>